<dbReference type="Gene3D" id="3.40.1260.10">
    <property type="entry name" value="DsrEFH-like"/>
    <property type="match status" value="1"/>
</dbReference>
<evidence type="ECO:0000313" key="2">
    <source>
        <dbReference type="EMBL" id="ADR34450.1"/>
    </source>
</evidence>
<feature type="chain" id="PRO_5003187501" evidence="1">
    <location>
        <begin position="23"/>
        <end position="145"/>
    </location>
</feature>
<organism evidence="2 3">
    <name type="scientific">Sulfuricurvum kujiense (strain ATCC BAA-921 / DSM 16994 / JCM 11577 / YK-1)</name>
    <dbReference type="NCBI Taxonomy" id="709032"/>
    <lineage>
        <taxon>Bacteria</taxon>
        <taxon>Pseudomonadati</taxon>
        <taxon>Campylobacterota</taxon>
        <taxon>Epsilonproteobacteria</taxon>
        <taxon>Campylobacterales</taxon>
        <taxon>Sulfurimonadaceae</taxon>
        <taxon>Sulfuricurvum</taxon>
    </lineage>
</organism>
<dbReference type="AlphaFoldDB" id="E4U1B3"/>
<name>E4U1B3_SULKY</name>
<dbReference type="OrthoDB" id="5334751at2"/>
<dbReference type="SUPFAM" id="SSF75169">
    <property type="entry name" value="DsrEFH-like"/>
    <property type="match status" value="1"/>
</dbReference>
<dbReference type="InterPro" id="IPR003787">
    <property type="entry name" value="Sulphur_relay_DsrE/F-like"/>
</dbReference>
<dbReference type="HOGENOM" id="CLU_1785908_0_0_7"/>
<dbReference type="Pfam" id="PF02635">
    <property type="entry name" value="DsrE"/>
    <property type="match status" value="1"/>
</dbReference>
<sequence>MNLKTLVAGMLGMMLAISSAEAGECNTEASKSIVITITEGSIVKAGFALAVANAMQDAGVQSTVFIAADAVNFALNKGDQPKFAGSTPKELMGGLIRKGGHVKICEGFVKLGNIKQSDIIEGIEIAAPADLAGALYAPNAQSMTF</sequence>
<dbReference type="KEGG" id="sku:Sulku_1789"/>
<keyword evidence="3" id="KW-1185">Reference proteome</keyword>
<dbReference type="eggNOG" id="COG2044">
    <property type="taxonomic scope" value="Bacteria"/>
</dbReference>
<evidence type="ECO:0000313" key="3">
    <source>
        <dbReference type="Proteomes" id="UP000008721"/>
    </source>
</evidence>
<reference evidence="2 3" key="1">
    <citation type="journal article" date="2012" name="Stand. Genomic Sci.">
        <title>Complete genome sequence of the sulfur compounds oxidizing chemolithoautotroph Sulfuricurvum kujiense type strain (YK-1(T)).</title>
        <authorList>
            <person name="Han C."/>
            <person name="Kotsyurbenko O."/>
            <person name="Chertkov O."/>
            <person name="Held B."/>
            <person name="Lapidus A."/>
            <person name="Nolan M."/>
            <person name="Lucas S."/>
            <person name="Hammon N."/>
            <person name="Deshpande S."/>
            <person name="Cheng J.F."/>
            <person name="Tapia R."/>
            <person name="Goodwin L.A."/>
            <person name="Pitluck S."/>
            <person name="Liolios K."/>
            <person name="Pagani I."/>
            <person name="Ivanova N."/>
            <person name="Mavromatis K."/>
            <person name="Mikhailova N."/>
            <person name="Pati A."/>
            <person name="Chen A."/>
            <person name="Palaniappan K."/>
            <person name="Land M."/>
            <person name="Hauser L."/>
            <person name="Chang Y.J."/>
            <person name="Jeffries C.D."/>
            <person name="Brambilla E.M."/>
            <person name="Rohde M."/>
            <person name="Spring S."/>
            <person name="Sikorski J."/>
            <person name="Goker M."/>
            <person name="Woyke T."/>
            <person name="Bristow J."/>
            <person name="Eisen J.A."/>
            <person name="Markowitz V."/>
            <person name="Hugenholtz P."/>
            <person name="Kyrpides N.C."/>
            <person name="Klenk H.P."/>
            <person name="Detter J.C."/>
        </authorList>
    </citation>
    <scope>NUCLEOTIDE SEQUENCE [LARGE SCALE GENOMIC DNA]</scope>
    <source>
        <strain evidence="3">ATCC BAA-921 / DSM 16994 / JCM 11577 / YK-1</strain>
    </source>
</reference>
<dbReference type="STRING" id="709032.Sulku_1789"/>
<proteinExistence type="predicted"/>
<dbReference type="Proteomes" id="UP000008721">
    <property type="component" value="Chromosome"/>
</dbReference>
<dbReference type="RefSeq" id="WP_013460647.1">
    <property type="nucleotide sequence ID" value="NC_014762.1"/>
</dbReference>
<dbReference type="InterPro" id="IPR027396">
    <property type="entry name" value="DsrEFH-like"/>
</dbReference>
<feature type="signal peptide" evidence="1">
    <location>
        <begin position="1"/>
        <end position="22"/>
    </location>
</feature>
<dbReference type="EMBL" id="CP002355">
    <property type="protein sequence ID" value="ADR34450.1"/>
    <property type="molecule type" value="Genomic_DNA"/>
</dbReference>
<accession>E4U1B3</accession>
<evidence type="ECO:0000256" key="1">
    <source>
        <dbReference type="SAM" id="SignalP"/>
    </source>
</evidence>
<protein>
    <submittedName>
        <fullName evidence="2">Uncharacterized protein</fullName>
    </submittedName>
</protein>
<gene>
    <name evidence="2" type="ordered locus">Sulku_1789</name>
</gene>
<keyword evidence="1" id="KW-0732">Signal</keyword>